<dbReference type="Pfam" id="PF22535">
    <property type="entry name" value="DUF7003"/>
    <property type="match status" value="1"/>
</dbReference>
<dbReference type="PROSITE" id="PS51257">
    <property type="entry name" value="PROKAR_LIPOPROTEIN"/>
    <property type="match status" value="1"/>
</dbReference>
<dbReference type="InterPro" id="IPR054272">
    <property type="entry name" value="DUF7003"/>
</dbReference>
<accession>A0A1K1SCK6</accession>
<name>A0A1K1SCK6_9BACT</name>
<dbReference type="EMBL" id="FPIZ01000020">
    <property type="protein sequence ID" value="SFW81799.1"/>
    <property type="molecule type" value="Genomic_DNA"/>
</dbReference>
<gene>
    <name evidence="1" type="ORF">SAMN05661012_05144</name>
</gene>
<evidence type="ECO:0000313" key="1">
    <source>
        <dbReference type="EMBL" id="SFW81799.1"/>
    </source>
</evidence>
<evidence type="ECO:0008006" key="3">
    <source>
        <dbReference type="Google" id="ProtNLM"/>
    </source>
</evidence>
<protein>
    <recommendedName>
        <fullName evidence="3">Lipoprotein</fullName>
    </recommendedName>
</protein>
<proteinExistence type="predicted"/>
<dbReference type="AlphaFoldDB" id="A0A1K1SCK6"/>
<dbReference type="Proteomes" id="UP000183788">
    <property type="component" value="Unassembled WGS sequence"/>
</dbReference>
<evidence type="ECO:0000313" key="2">
    <source>
        <dbReference type="Proteomes" id="UP000183788"/>
    </source>
</evidence>
<organism evidence="1 2">
    <name type="scientific">Chitinophaga sancti</name>
    <dbReference type="NCBI Taxonomy" id="1004"/>
    <lineage>
        <taxon>Bacteria</taxon>
        <taxon>Pseudomonadati</taxon>
        <taxon>Bacteroidota</taxon>
        <taxon>Chitinophagia</taxon>
        <taxon>Chitinophagales</taxon>
        <taxon>Chitinophagaceae</taxon>
        <taxon>Chitinophaga</taxon>
    </lineage>
</organism>
<reference evidence="1 2" key="1">
    <citation type="submission" date="2016-11" db="EMBL/GenBank/DDBJ databases">
        <authorList>
            <person name="Jaros S."/>
            <person name="Januszkiewicz K."/>
            <person name="Wedrychowicz H."/>
        </authorList>
    </citation>
    <scope>NUCLEOTIDE SEQUENCE [LARGE SCALE GENOMIC DNA]</scope>
    <source>
        <strain evidence="1 2">DSM 784</strain>
    </source>
</reference>
<sequence>MKQLLLIGILLISSCTQLMENKNNRTLTTFTEKEILTQLDLAFDGEISQYYPAGRPQDIKYNFFLDLEHGYFLTAGSKIHLFSDSTRWAIVFEKSGYQNRSFSADIELDYIGNCINYPVDEYQERNYITNATNITLIDRSEFERIRNKQGSEMETFELIDPTIKEVKVRDTIIPFDNNYKNYEKMGIKVRAHENTKQLIGYGDLVRYLNETNSSIISATQEDIRKYIPKDLPWLMTINKFHFESVYDKGNPPHRQEIYQLLAKILVTRNTKNWQPTQKANNHWTNWESGNL</sequence>